<feature type="transmembrane region" description="Helical" evidence="1">
    <location>
        <begin position="81"/>
        <end position="104"/>
    </location>
</feature>
<comment type="caution">
    <text evidence="2">The sequence shown here is derived from an EMBL/GenBank/DDBJ whole genome shotgun (WGS) entry which is preliminary data.</text>
</comment>
<keyword evidence="1" id="KW-0812">Transmembrane</keyword>
<dbReference type="EMBL" id="JAPDRL010000025">
    <property type="protein sequence ID" value="KAJ9665787.1"/>
    <property type="molecule type" value="Genomic_DNA"/>
</dbReference>
<evidence type="ECO:0008006" key="4">
    <source>
        <dbReference type="Google" id="ProtNLM"/>
    </source>
</evidence>
<accession>A0ABQ9NUI8</accession>
<organism evidence="2 3">
    <name type="scientific">Coniosporium apollinis</name>
    <dbReference type="NCBI Taxonomy" id="61459"/>
    <lineage>
        <taxon>Eukaryota</taxon>
        <taxon>Fungi</taxon>
        <taxon>Dikarya</taxon>
        <taxon>Ascomycota</taxon>
        <taxon>Pezizomycotina</taxon>
        <taxon>Dothideomycetes</taxon>
        <taxon>Dothideomycetes incertae sedis</taxon>
        <taxon>Coniosporium</taxon>
    </lineage>
</organism>
<proteinExistence type="predicted"/>
<reference evidence="2" key="1">
    <citation type="submission" date="2022-10" db="EMBL/GenBank/DDBJ databases">
        <title>Culturing micro-colonial fungi from biological soil crusts in the Mojave desert and describing Neophaeococcomyces mojavensis, and introducing the new genera and species Taxawa tesnikishii.</title>
        <authorList>
            <person name="Kurbessoian T."/>
            <person name="Stajich J.E."/>
        </authorList>
    </citation>
    <scope>NUCLEOTIDE SEQUENCE</scope>
    <source>
        <strain evidence="2">TK_1</strain>
    </source>
</reference>
<gene>
    <name evidence="2" type="ORF">H2201_004095</name>
</gene>
<evidence type="ECO:0000256" key="1">
    <source>
        <dbReference type="SAM" id="Phobius"/>
    </source>
</evidence>
<dbReference type="Proteomes" id="UP001172684">
    <property type="component" value="Unassembled WGS sequence"/>
</dbReference>
<sequence length="202" mass="21627">MGETNNHHDIDIILRKTAIVDFAIGFILLIIHGPAADQGFPAIGLISLAGSALLSYLLLCKDKHVGHIIQINIEGSLKSRYITITDAVTAFTLLLVLICSWAALGRRWQDSGLIILGTYGTVPIMISCGIHFYFFLSPIIETYQKGLRYCQHCRGTLNADISASCGSKGKYAAVPDDEEAGGSEASLQLIATPDAGADCKCG</sequence>
<keyword evidence="1" id="KW-1133">Transmembrane helix</keyword>
<keyword evidence="1" id="KW-0472">Membrane</keyword>
<evidence type="ECO:0000313" key="2">
    <source>
        <dbReference type="EMBL" id="KAJ9665787.1"/>
    </source>
</evidence>
<keyword evidence="3" id="KW-1185">Reference proteome</keyword>
<feature type="transmembrane region" description="Helical" evidence="1">
    <location>
        <begin position="116"/>
        <end position="136"/>
    </location>
</feature>
<name>A0ABQ9NUI8_9PEZI</name>
<feature type="transmembrane region" description="Helical" evidence="1">
    <location>
        <begin position="12"/>
        <end position="33"/>
    </location>
</feature>
<protein>
    <recommendedName>
        <fullName evidence="4">MARVEL domain-containing protein</fullName>
    </recommendedName>
</protein>
<feature type="transmembrane region" description="Helical" evidence="1">
    <location>
        <begin position="39"/>
        <end position="60"/>
    </location>
</feature>
<evidence type="ECO:0000313" key="3">
    <source>
        <dbReference type="Proteomes" id="UP001172684"/>
    </source>
</evidence>